<gene>
    <name evidence="4" type="ORF">C1G86_1461</name>
    <name evidence="3" type="ORF">C1G87_1423</name>
    <name evidence="2" type="ORF">CVH13_00151</name>
    <name evidence="1" type="ORF">Dm11a5_1384</name>
</gene>
<name>A0A142VBK0_9CHLR</name>
<accession>A0A142VBK0</accession>
<reference evidence="2 6" key="2">
    <citation type="journal article" date="2017" name="FEMS Microbiol. Ecol.">
        <title>Reconstructed genomes of novel Dehalococcoides mccartyi strains from 1,2,3,4-tetrachlorodibenzo-p-dioxin-dechlorinating enrichment cultures reveal divergent reductive dehalogenase gene profiles.</title>
        <authorList>
            <person name="Dam H.T."/>
            <person name="Vollmers J."/>
            <person name="Kaster A.K."/>
            <person name="Haggblom M.M."/>
        </authorList>
    </citation>
    <scope>NUCLEOTIDE SEQUENCE [LARGE SCALE GENOMIC DNA]</scope>
    <source>
        <strain evidence="2 6">H1-3-2.001</strain>
    </source>
</reference>
<dbReference type="EMBL" id="PHFD01000051">
    <property type="protein sequence ID" value="PKH47911.1"/>
    <property type="molecule type" value="Genomic_DNA"/>
</dbReference>
<dbReference type="RefSeq" id="WP_010937189.1">
    <property type="nucleotide sequence ID" value="NZ_CP011127.1"/>
</dbReference>
<organism evidence="1 5">
    <name type="scientific">Dehalococcoides mccartyi</name>
    <dbReference type="NCBI Taxonomy" id="61435"/>
    <lineage>
        <taxon>Bacteria</taxon>
        <taxon>Bacillati</taxon>
        <taxon>Chloroflexota</taxon>
        <taxon>Dehalococcoidia</taxon>
        <taxon>Dehalococcoidales</taxon>
        <taxon>Dehalococcoidaceae</taxon>
        <taxon>Dehalococcoides</taxon>
    </lineage>
</organism>
<evidence type="ECO:0000313" key="2">
    <source>
        <dbReference type="EMBL" id="PKH47911.1"/>
    </source>
</evidence>
<protein>
    <submittedName>
        <fullName evidence="1">Uncharacterized protein</fullName>
    </submittedName>
</protein>
<dbReference type="GeneID" id="3229235"/>
<dbReference type="AlphaFoldDB" id="A0A142VBK0"/>
<evidence type="ECO:0000313" key="5">
    <source>
        <dbReference type="Proteomes" id="UP000076394"/>
    </source>
</evidence>
<dbReference type="Proteomes" id="UP000249146">
    <property type="component" value="Unassembled WGS sequence"/>
</dbReference>
<dbReference type="EMBL" id="CP011127">
    <property type="protein sequence ID" value="AMU87210.1"/>
    <property type="molecule type" value="Genomic_DNA"/>
</dbReference>
<evidence type="ECO:0000313" key="8">
    <source>
        <dbReference type="Proteomes" id="UP000249146"/>
    </source>
</evidence>
<dbReference type="EMBL" id="QGLC01000018">
    <property type="protein sequence ID" value="RAL68944.1"/>
    <property type="molecule type" value="Genomic_DNA"/>
</dbReference>
<dbReference type="Proteomes" id="UP000076394">
    <property type="component" value="Chromosome"/>
</dbReference>
<dbReference type="GO" id="GO:0003676">
    <property type="term" value="F:nucleic acid binding"/>
    <property type="evidence" value="ECO:0007669"/>
    <property type="project" value="InterPro"/>
</dbReference>
<reference evidence="1 5" key="1">
    <citation type="submission" date="2015-03" db="EMBL/GenBank/DDBJ databases">
        <title>Genomic characterization of Dehalococcoides mccartyi strain 11a5, an unusal plasmid-containing chloroethene dechlorinator.</title>
        <authorList>
            <person name="Zhao S."/>
            <person name="Ding C."/>
            <person name="He J."/>
        </authorList>
    </citation>
    <scope>NUCLEOTIDE SEQUENCE [LARGE SCALE GENOMIC DNA]</scope>
    <source>
        <strain evidence="1 5">11a5</strain>
    </source>
</reference>
<evidence type="ECO:0000313" key="6">
    <source>
        <dbReference type="Proteomes" id="UP000233649"/>
    </source>
</evidence>
<dbReference type="Proteomes" id="UP000233649">
    <property type="component" value="Unassembled WGS sequence"/>
</dbReference>
<evidence type="ECO:0000313" key="1">
    <source>
        <dbReference type="EMBL" id="AMU87210.1"/>
    </source>
</evidence>
<dbReference type="Proteomes" id="UP000248786">
    <property type="component" value="Unassembled WGS sequence"/>
</dbReference>
<dbReference type="InterPro" id="IPR011856">
    <property type="entry name" value="tRNA_endonuc-like_dom_sf"/>
</dbReference>
<reference evidence="7 8" key="3">
    <citation type="submission" date="2018-05" db="EMBL/GenBank/DDBJ databases">
        <title>Draft genome sequences of Dehalococcoides mccartyi strains RC and KS.</title>
        <authorList>
            <person name="Higgins S.A."/>
            <person name="Padilla-Crespo E."/>
            <person name="Loeffler F.E."/>
        </authorList>
    </citation>
    <scope>NUCLEOTIDE SEQUENCE [LARGE SCALE GENOMIC DNA]</scope>
    <source>
        <strain evidence="4 7">KS</strain>
        <strain evidence="3 8">RC</strain>
    </source>
</reference>
<proteinExistence type="predicted"/>
<dbReference type="EMBL" id="QGLD01000016">
    <property type="protein sequence ID" value="RAL70132.1"/>
    <property type="molecule type" value="Genomic_DNA"/>
</dbReference>
<evidence type="ECO:0000313" key="3">
    <source>
        <dbReference type="EMBL" id="RAL68944.1"/>
    </source>
</evidence>
<sequence length="156" mass="17530">MVWNDNETDRQIEQIINILEKQPELLNTGLNQPLKFHAREANLAVGQAQLMLVNEQETELFVLEIVPAEATAEDVGRLLAYVEWLGKTLLNIPVQQELSGQPNWYRSGSFKKLAKIQGIMLAHSFSEASLCAANACPNLFMRKYAFSLKITPADSE</sequence>
<dbReference type="Gene3D" id="3.40.1350.10">
    <property type="match status" value="1"/>
</dbReference>
<evidence type="ECO:0000313" key="4">
    <source>
        <dbReference type="EMBL" id="RAL70132.1"/>
    </source>
</evidence>
<evidence type="ECO:0000313" key="7">
    <source>
        <dbReference type="Proteomes" id="UP000248786"/>
    </source>
</evidence>
<dbReference type="PATRIC" id="fig|61435.6.peg.222"/>